<organism evidence="1 2">
    <name type="scientific">Stephania yunnanensis</name>
    <dbReference type="NCBI Taxonomy" id="152371"/>
    <lineage>
        <taxon>Eukaryota</taxon>
        <taxon>Viridiplantae</taxon>
        <taxon>Streptophyta</taxon>
        <taxon>Embryophyta</taxon>
        <taxon>Tracheophyta</taxon>
        <taxon>Spermatophyta</taxon>
        <taxon>Magnoliopsida</taxon>
        <taxon>Ranunculales</taxon>
        <taxon>Menispermaceae</taxon>
        <taxon>Menispermoideae</taxon>
        <taxon>Cissampelideae</taxon>
        <taxon>Stephania</taxon>
    </lineage>
</organism>
<evidence type="ECO:0000313" key="2">
    <source>
        <dbReference type="Proteomes" id="UP001420932"/>
    </source>
</evidence>
<name>A0AAP0KG82_9MAGN</name>
<dbReference type="Proteomes" id="UP001420932">
    <property type="component" value="Unassembled WGS sequence"/>
</dbReference>
<dbReference type="AlphaFoldDB" id="A0AAP0KG82"/>
<protein>
    <submittedName>
        <fullName evidence="1">Uncharacterized protein</fullName>
    </submittedName>
</protein>
<accession>A0AAP0KG82</accession>
<evidence type="ECO:0000313" key="1">
    <source>
        <dbReference type="EMBL" id="KAK9151978.1"/>
    </source>
</evidence>
<comment type="caution">
    <text evidence="1">The sequence shown here is derived from an EMBL/GenBank/DDBJ whole genome shotgun (WGS) entry which is preliminary data.</text>
</comment>
<reference evidence="1 2" key="1">
    <citation type="submission" date="2024-01" db="EMBL/GenBank/DDBJ databases">
        <title>Genome assemblies of Stephania.</title>
        <authorList>
            <person name="Yang L."/>
        </authorList>
    </citation>
    <scope>NUCLEOTIDE SEQUENCE [LARGE SCALE GENOMIC DNA]</scope>
    <source>
        <strain evidence="1">YNDBR</strain>
        <tissue evidence="1">Leaf</tissue>
    </source>
</reference>
<dbReference type="EMBL" id="JBBNAF010000004">
    <property type="protein sequence ID" value="KAK9151978.1"/>
    <property type="molecule type" value="Genomic_DNA"/>
</dbReference>
<proteinExistence type="predicted"/>
<sequence length="67" mass="7421">MENINPPLNNVLSLLVSRRKSILETKSNENCVTLHCLEVVVLIAIEIMNLLAALSLRCSISKACGWK</sequence>
<keyword evidence="2" id="KW-1185">Reference proteome</keyword>
<gene>
    <name evidence="1" type="ORF">Syun_010287</name>
</gene>